<name>A0A6N4RCZ8_BLAVI</name>
<gene>
    <name evidence="2" type="ORF">DI628_08395</name>
</gene>
<evidence type="ECO:0000313" key="2">
    <source>
        <dbReference type="EMBL" id="TKW60896.1"/>
    </source>
</evidence>
<dbReference type="Proteomes" id="UP000320948">
    <property type="component" value="Unassembled WGS sequence"/>
</dbReference>
<keyword evidence="1" id="KW-0732">Signal</keyword>
<reference evidence="2 3" key="1">
    <citation type="journal article" date="2017" name="Nat. Commun.">
        <title>In situ click chemistry generation of cyclooxygenase-2 inhibitors.</title>
        <authorList>
            <person name="Bhardwaj A."/>
            <person name="Kaur J."/>
            <person name="Wuest M."/>
            <person name="Wuest F."/>
        </authorList>
    </citation>
    <scope>NUCLEOTIDE SEQUENCE [LARGE SCALE GENOMIC DNA]</scope>
    <source>
        <strain evidence="2">S2_018_000_R2_106</strain>
    </source>
</reference>
<feature type="signal peptide" evidence="1">
    <location>
        <begin position="1"/>
        <end position="22"/>
    </location>
</feature>
<comment type="caution">
    <text evidence="2">The sequence shown here is derived from an EMBL/GenBank/DDBJ whole genome shotgun (WGS) entry which is preliminary data.</text>
</comment>
<protein>
    <submittedName>
        <fullName evidence="2">Uncharacterized protein</fullName>
    </submittedName>
</protein>
<organism evidence="2 3">
    <name type="scientific">Blastochloris viridis</name>
    <name type="common">Rhodopseudomonas viridis</name>
    <dbReference type="NCBI Taxonomy" id="1079"/>
    <lineage>
        <taxon>Bacteria</taxon>
        <taxon>Pseudomonadati</taxon>
        <taxon>Pseudomonadota</taxon>
        <taxon>Alphaproteobacteria</taxon>
        <taxon>Hyphomicrobiales</taxon>
        <taxon>Blastochloridaceae</taxon>
        <taxon>Blastochloris</taxon>
    </lineage>
</organism>
<proteinExistence type="predicted"/>
<dbReference type="AlphaFoldDB" id="A0A6N4RCZ8"/>
<sequence>MRILKLLICLGSLTLPAPAAFASLLLPETTLAERPTGLNVACSADNYERIRREMYYWLRQNGWQPPSDFYEMAVDELPRVMRLLGRPAVAAEVEEKLSFTLHHCMASQ</sequence>
<evidence type="ECO:0000256" key="1">
    <source>
        <dbReference type="SAM" id="SignalP"/>
    </source>
</evidence>
<accession>A0A6N4RCZ8</accession>
<feature type="chain" id="PRO_5026889424" evidence="1">
    <location>
        <begin position="23"/>
        <end position="108"/>
    </location>
</feature>
<evidence type="ECO:0000313" key="3">
    <source>
        <dbReference type="Proteomes" id="UP000320948"/>
    </source>
</evidence>
<dbReference type="EMBL" id="VAFM01000002">
    <property type="protein sequence ID" value="TKW60896.1"/>
    <property type="molecule type" value="Genomic_DNA"/>
</dbReference>